<protein>
    <recommendedName>
        <fullName evidence="5">EXPERA domain-containing protein</fullName>
    </recommendedName>
</protein>
<reference evidence="4" key="1">
    <citation type="journal article" date="2019" name="Int. J. Syst. Evol. Microbiol.">
        <title>The Global Catalogue of Microorganisms (GCM) 10K type strain sequencing project: providing services to taxonomists for standard genome sequencing and annotation.</title>
        <authorList>
            <consortium name="The Broad Institute Genomics Platform"/>
            <consortium name="The Broad Institute Genome Sequencing Center for Infectious Disease"/>
            <person name="Wu L."/>
            <person name="Ma J."/>
        </authorList>
    </citation>
    <scope>NUCLEOTIDE SEQUENCE [LARGE SCALE GENOMIC DNA]</scope>
    <source>
        <strain evidence="4">DT72</strain>
    </source>
</reference>
<keyword evidence="4" id="KW-1185">Reference proteome</keyword>
<feature type="transmembrane region" description="Helical" evidence="2">
    <location>
        <begin position="149"/>
        <end position="169"/>
    </location>
</feature>
<comment type="caution">
    <text evidence="3">The sequence shown here is derived from an EMBL/GenBank/DDBJ whole genome shotgun (WGS) entry which is preliminary data.</text>
</comment>
<name>A0ABW4PB00_9NOCA</name>
<proteinExistence type="predicted"/>
<sequence length="242" mass="27328">MNLPIVTRNRKSGTPGPPSTGHGLDGHEEASRAAQREADRWLIAGTAVMGTLVLGFVGLPIFLRGLYLQRKATLAGLSTRPIMVTLIGYLVILDAFLNSIGWTLDVLASHTLLNRVFFTAWGNFVDNGYFWHYNEMWIGGSAAPGEKGWEIACIFVVFPMRIAAAIAFLQMKRWGHQWLTVTCWFGVVIWVGYIVNMTMYADIRYEATVVPVFGWWLFDIFYITPFLAIPYLHTVNREIFSD</sequence>
<evidence type="ECO:0008006" key="5">
    <source>
        <dbReference type="Google" id="ProtNLM"/>
    </source>
</evidence>
<feature type="transmembrane region" description="Helical" evidence="2">
    <location>
        <begin position="41"/>
        <end position="63"/>
    </location>
</feature>
<evidence type="ECO:0000256" key="1">
    <source>
        <dbReference type="SAM" id="MobiDB-lite"/>
    </source>
</evidence>
<keyword evidence="2" id="KW-0472">Membrane</keyword>
<gene>
    <name evidence="3" type="ORF">ACFSJG_25170</name>
</gene>
<accession>A0ABW4PB00</accession>
<dbReference type="RefSeq" id="WP_378487980.1">
    <property type="nucleotide sequence ID" value="NZ_JBHUFB010000021.1"/>
</dbReference>
<feature type="region of interest" description="Disordered" evidence="1">
    <location>
        <begin position="1"/>
        <end position="29"/>
    </location>
</feature>
<dbReference type="EMBL" id="JBHUFB010000021">
    <property type="protein sequence ID" value="MFD1815522.1"/>
    <property type="molecule type" value="Genomic_DNA"/>
</dbReference>
<dbReference type="Proteomes" id="UP001597286">
    <property type="component" value="Unassembled WGS sequence"/>
</dbReference>
<evidence type="ECO:0000256" key="2">
    <source>
        <dbReference type="SAM" id="Phobius"/>
    </source>
</evidence>
<feature type="transmembrane region" description="Helical" evidence="2">
    <location>
        <begin position="213"/>
        <end position="232"/>
    </location>
</feature>
<organism evidence="3 4">
    <name type="scientific">Rhodococcus gannanensis</name>
    <dbReference type="NCBI Taxonomy" id="1960308"/>
    <lineage>
        <taxon>Bacteria</taxon>
        <taxon>Bacillati</taxon>
        <taxon>Actinomycetota</taxon>
        <taxon>Actinomycetes</taxon>
        <taxon>Mycobacteriales</taxon>
        <taxon>Nocardiaceae</taxon>
        <taxon>Rhodococcus</taxon>
    </lineage>
</organism>
<keyword evidence="2" id="KW-0812">Transmembrane</keyword>
<evidence type="ECO:0000313" key="3">
    <source>
        <dbReference type="EMBL" id="MFD1815522.1"/>
    </source>
</evidence>
<evidence type="ECO:0000313" key="4">
    <source>
        <dbReference type="Proteomes" id="UP001597286"/>
    </source>
</evidence>
<keyword evidence="2" id="KW-1133">Transmembrane helix</keyword>
<feature type="transmembrane region" description="Helical" evidence="2">
    <location>
        <begin position="84"/>
        <end position="104"/>
    </location>
</feature>
<feature type="transmembrane region" description="Helical" evidence="2">
    <location>
        <begin position="181"/>
        <end position="201"/>
    </location>
</feature>